<sequence>MLLVSDLKTCACKPFPLVFSSEKIALKAYCAGFLSLCLQSMDLLPLSFYPTHSRRIGYPT</sequence>
<evidence type="ECO:0000313" key="1">
    <source>
        <dbReference type="EMBL" id="JAH62843.1"/>
    </source>
</evidence>
<organism evidence="1">
    <name type="scientific">Anguilla anguilla</name>
    <name type="common">European freshwater eel</name>
    <name type="synonym">Muraena anguilla</name>
    <dbReference type="NCBI Taxonomy" id="7936"/>
    <lineage>
        <taxon>Eukaryota</taxon>
        <taxon>Metazoa</taxon>
        <taxon>Chordata</taxon>
        <taxon>Craniata</taxon>
        <taxon>Vertebrata</taxon>
        <taxon>Euteleostomi</taxon>
        <taxon>Actinopterygii</taxon>
        <taxon>Neopterygii</taxon>
        <taxon>Teleostei</taxon>
        <taxon>Anguilliformes</taxon>
        <taxon>Anguillidae</taxon>
        <taxon>Anguilla</taxon>
    </lineage>
</organism>
<name>A0A0E9UD31_ANGAN</name>
<accession>A0A0E9UD31</accession>
<reference evidence="1" key="2">
    <citation type="journal article" date="2015" name="Fish Shellfish Immunol.">
        <title>Early steps in the European eel (Anguilla anguilla)-Vibrio vulnificus interaction in the gills: Role of the RtxA13 toxin.</title>
        <authorList>
            <person name="Callol A."/>
            <person name="Pajuelo D."/>
            <person name="Ebbesson L."/>
            <person name="Teles M."/>
            <person name="MacKenzie S."/>
            <person name="Amaro C."/>
        </authorList>
    </citation>
    <scope>NUCLEOTIDE SEQUENCE</scope>
</reference>
<reference evidence="1" key="1">
    <citation type="submission" date="2014-11" db="EMBL/GenBank/DDBJ databases">
        <authorList>
            <person name="Amaro Gonzalez C."/>
        </authorList>
    </citation>
    <scope>NUCLEOTIDE SEQUENCE</scope>
</reference>
<protein>
    <submittedName>
        <fullName evidence="1">Uncharacterized protein</fullName>
    </submittedName>
</protein>
<dbReference type="AlphaFoldDB" id="A0A0E9UD31"/>
<proteinExistence type="predicted"/>
<dbReference type="EMBL" id="GBXM01045734">
    <property type="protein sequence ID" value="JAH62843.1"/>
    <property type="molecule type" value="Transcribed_RNA"/>
</dbReference>